<organism evidence="2 3">
    <name type="scientific">Micromonospora zhanjiangensis</name>
    <dbReference type="NCBI Taxonomy" id="1522057"/>
    <lineage>
        <taxon>Bacteria</taxon>
        <taxon>Bacillati</taxon>
        <taxon>Actinomycetota</taxon>
        <taxon>Actinomycetes</taxon>
        <taxon>Micromonosporales</taxon>
        <taxon>Micromonosporaceae</taxon>
        <taxon>Micromonospora</taxon>
    </lineage>
</organism>
<protein>
    <submittedName>
        <fullName evidence="2">DUF6232 family protein</fullName>
    </submittedName>
</protein>
<keyword evidence="1" id="KW-0812">Transmembrane</keyword>
<feature type="transmembrane region" description="Helical" evidence="1">
    <location>
        <begin position="81"/>
        <end position="102"/>
    </location>
</feature>
<keyword evidence="3" id="KW-1185">Reference proteome</keyword>
<keyword evidence="1" id="KW-1133">Transmembrane helix</keyword>
<name>A0ABV8KFV2_9ACTN</name>
<gene>
    <name evidence="2" type="ORF">ACFOX0_03240</name>
</gene>
<reference evidence="3" key="1">
    <citation type="journal article" date="2019" name="Int. J. Syst. Evol. Microbiol.">
        <title>The Global Catalogue of Microorganisms (GCM) 10K type strain sequencing project: providing services to taxonomists for standard genome sequencing and annotation.</title>
        <authorList>
            <consortium name="The Broad Institute Genomics Platform"/>
            <consortium name="The Broad Institute Genome Sequencing Center for Infectious Disease"/>
            <person name="Wu L."/>
            <person name="Ma J."/>
        </authorList>
    </citation>
    <scope>NUCLEOTIDE SEQUENCE [LARGE SCALE GENOMIC DNA]</scope>
    <source>
        <strain evidence="3">2902at01</strain>
    </source>
</reference>
<dbReference type="EMBL" id="JBHSBN010000002">
    <property type="protein sequence ID" value="MFC4104955.1"/>
    <property type="molecule type" value="Genomic_DNA"/>
</dbReference>
<sequence>MTVYYRDTSAQVTSESIHANGMTVRIADITFVWHDRGRGTARVRSRIFTRGVLIVLLSLPPLVALVCVVALAYSAQARGRWGLAIAILAVCLAAALALTPFMELPLGWLDRSYSRGSAVQELWVQHNGQELMLLRTEDAHRFGQIYRALQRAVEQQGGD</sequence>
<evidence type="ECO:0000256" key="1">
    <source>
        <dbReference type="SAM" id="Phobius"/>
    </source>
</evidence>
<feature type="transmembrane region" description="Helical" evidence="1">
    <location>
        <begin position="52"/>
        <end position="75"/>
    </location>
</feature>
<evidence type="ECO:0000313" key="3">
    <source>
        <dbReference type="Proteomes" id="UP001595868"/>
    </source>
</evidence>
<comment type="caution">
    <text evidence="2">The sequence shown here is derived from an EMBL/GenBank/DDBJ whole genome shotgun (WGS) entry which is preliminary data.</text>
</comment>
<dbReference type="InterPro" id="IPR045629">
    <property type="entry name" value="DUF6232"/>
</dbReference>
<dbReference type="Pfam" id="PF19744">
    <property type="entry name" value="DUF6232"/>
    <property type="match status" value="1"/>
</dbReference>
<accession>A0ABV8KFV2</accession>
<evidence type="ECO:0000313" key="2">
    <source>
        <dbReference type="EMBL" id="MFC4104955.1"/>
    </source>
</evidence>
<dbReference type="Proteomes" id="UP001595868">
    <property type="component" value="Unassembled WGS sequence"/>
</dbReference>
<dbReference type="RefSeq" id="WP_377541948.1">
    <property type="nucleotide sequence ID" value="NZ_JBHSBN010000002.1"/>
</dbReference>
<keyword evidence="1" id="KW-0472">Membrane</keyword>
<proteinExistence type="predicted"/>